<dbReference type="Proteomes" id="UP001167871">
    <property type="component" value="Unassembled WGS sequence"/>
</dbReference>
<reference evidence="1" key="1">
    <citation type="submission" date="2023-06" db="EMBL/GenBank/DDBJ databases">
        <authorList>
            <person name="Zeman M."/>
            <person name="Kubasova T."/>
            <person name="Jahodarova E."/>
            <person name="Nykrynova M."/>
            <person name="Rychlik I."/>
        </authorList>
    </citation>
    <scope>NUCLEOTIDE SEQUENCE</scope>
    <source>
        <strain evidence="1">84_SSukc20</strain>
    </source>
</reference>
<evidence type="ECO:0000313" key="1">
    <source>
        <dbReference type="EMBL" id="MDN0049435.1"/>
    </source>
</evidence>
<keyword evidence="2" id="KW-1185">Reference proteome</keyword>
<gene>
    <name evidence="1" type="ORF">QVO10_08555</name>
</gene>
<accession>A0ABT7X5S5</accession>
<reference evidence="1" key="2">
    <citation type="submission" date="2024-05" db="EMBL/GenBank/DDBJ databases">
        <title>Identification and characterization of horizontal gene transfer across gut microbiota members of farm animals based on homology search.</title>
        <authorList>
            <person name="Schwarzerova J."/>
            <person name="Nykrynova M."/>
            <person name="Jureckova K."/>
            <person name="Cejkova D."/>
            <person name="Rychlik I."/>
        </authorList>
    </citation>
    <scope>NUCLEOTIDE SEQUENCE</scope>
    <source>
        <strain evidence="1">84_SSukc20</strain>
    </source>
</reference>
<evidence type="ECO:0000313" key="2">
    <source>
        <dbReference type="Proteomes" id="UP001167871"/>
    </source>
</evidence>
<organism evidence="1 2">
    <name type="scientific">Bacteroides gallinaceum</name>
    <dbReference type="NCBI Taxonomy" id="1462571"/>
    <lineage>
        <taxon>Bacteria</taxon>
        <taxon>Pseudomonadati</taxon>
        <taxon>Bacteroidota</taxon>
        <taxon>Bacteroidia</taxon>
        <taxon>Bacteroidales</taxon>
        <taxon>Bacteroidaceae</taxon>
        <taxon>Bacteroides</taxon>
    </lineage>
</organism>
<dbReference type="RefSeq" id="WP_301639730.1">
    <property type="nucleotide sequence ID" value="NZ_JAUEII010000016.1"/>
</dbReference>
<comment type="caution">
    <text evidence="1">The sequence shown here is derived from an EMBL/GenBank/DDBJ whole genome shotgun (WGS) entry which is preliminary data.</text>
</comment>
<name>A0ABT7X5S5_9BACE</name>
<sequence length="75" mass="8655">MKLPIGRIITGRKSYIVKTRSTVFSCLNGKKNEPTPKQIRCRLISINGFGFPSFEQVAQQEEVSLIKPVYWIRTR</sequence>
<protein>
    <recommendedName>
        <fullName evidence="3">Transposase</fullName>
    </recommendedName>
</protein>
<proteinExistence type="predicted"/>
<dbReference type="EMBL" id="JAUEII010000016">
    <property type="protein sequence ID" value="MDN0049435.1"/>
    <property type="molecule type" value="Genomic_DNA"/>
</dbReference>
<evidence type="ECO:0008006" key="3">
    <source>
        <dbReference type="Google" id="ProtNLM"/>
    </source>
</evidence>